<dbReference type="AlphaFoldDB" id="A0A0S4N3G0"/>
<feature type="transmembrane region" description="Helical" evidence="6">
    <location>
        <begin position="680"/>
        <end position="696"/>
    </location>
</feature>
<dbReference type="NCBIfam" id="TIGR01974">
    <property type="entry name" value="NDH_I_L"/>
    <property type="match status" value="1"/>
</dbReference>
<dbReference type="STRING" id="1643428.GCA_001442855_01255"/>
<dbReference type="InterPro" id="IPR003945">
    <property type="entry name" value="NU5C-like"/>
</dbReference>
<feature type="transmembrane region" description="Helical" evidence="6">
    <location>
        <begin position="550"/>
        <end position="571"/>
    </location>
</feature>
<feature type="transmembrane region" description="Helical" evidence="6">
    <location>
        <begin position="478"/>
        <end position="497"/>
    </location>
</feature>
<feature type="transmembrane region" description="Helical" evidence="6">
    <location>
        <begin position="38"/>
        <end position="60"/>
    </location>
</feature>
<dbReference type="GO" id="GO:0003954">
    <property type="term" value="F:NADH dehydrogenase activity"/>
    <property type="evidence" value="ECO:0007669"/>
    <property type="project" value="TreeGrafter"/>
</dbReference>
<feature type="transmembrane region" description="Helical" evidence="6">
    <location>
        <begin position="435"/>
        <end position="457"/>
    </location>
</feature>
<dbReference type="RefSeq" id="WP_140945029.1">
    <property type="nucleotide sequence ID" value="NZ_FAOO01000008.1"/>
</dbReference>
<feature type="domain" description="NADH-Ubiquinone oxidoreductase (complex I) chain 5 N-terminal" evidence="8">
    <location>
        <begin position="81"/>
        <end position="128"/>
    </location>
</feature>
<name>A0A0S4N3G0_9BACT</name>
<feature type="transmembrane region" description="Helical" evidence="6">
    <location>
        <begin position="315"/>
        <end position="337"/>
    </location>
</feature>
<evidence type="ECO:0000256" key="4">
    <source>
        <dbReference type="ARBA" id="ARBA00023136"/>
    </source>
</evidence>
<dbReference type="PANTHER" id="PTHR42829:SF2">
    <property type="entry name" value="NADH-UBIQUINONE OXIDOREDUCTASE CHAIN 5"/>
    <property type="match status" value="1"/>
</dbReference>
<gene>
    <name evidence="9" type="ORF">JGI1_01283</name>
</gene>
<evidence type="ECO:0000256" key="2">
    <source>
        <dbReference type="ARBA" id="ARBA00022692"/>
    </source>
</evidence>
<feature type="transmembrane region" description="Helical" evidence="6">
    <location>
        <begin position="601"/>
        <end position="620"/>
    </location>
</feature>
<dbReference type="Proteomes" id="UP000320623">
    <property type="component" value="Unassembled WGS sequence"/>
</dbReference>
<dbReference type="InterPro" id="IPR001516">
    <property type="entry name" value="Proton_antipo_N"/>
</dbReference>
<accession>A0A0S4N3G0</accession>
<dbReference type="OrthoDB" id="9807568at2"/>
<dbReference type="InterPro" id="IPR001750">
    <property type="entry name" value="ND/Mrp_TM"/>
</dbReference>
<evidence type="ECO:0000259" key="8">
    <source>
        <dbReference type="Pfam" id="PF00662"/>
    </source>
</evidence>
<feature type="transmembrane region" description="Helical" evidence="6">
    <location>
        <begin position="95"/>
        <end position="115"/>
    </location>
</feature>
<keyword evidence="10" id="KW-1185">Reference proteome</keyword>
<evidence type="ECO:0000256" key="6">
    <source>
        <dbReference type="SAM" id="Phobius"/>
    </source>
</evidence>
<feature type="transmembrane region" description="Helical" evidence="6">
    <location>
        <begin position="259"/>
        <end position="281"/>
    </location>
</feature>
<feature type="transmembrane region" description="Helical" evidence="6">
    <location>
        <begin position="287"/>
        <end position="308"/>
    </location>
</feature>
<feature type="transmembrane region" description="Helical" evidence="6">
    <location>
        <begin position="127"/>
        <end position="145"/>
    </location>
</feature>
<dbReference type="NCBIfam" id="NF005141">
    <property type="entry name" value="PRK06590.1"/>
    <property type="match status" value="1"/>
</dbReference>
<proteinExistence type="predicted"/>
<dbReference type="Pfam" id="PF00662">
    <property type="entry name" value="Proton_antipo_N"/>
    <property type="match status" value="1"/>
</dbReference>
<feature type="transmembrane region" description="Helical" evidence="6">
    <location>
        <begin position="648"/>
        <end position="668"/>
    </location>
</feature>
<dbReference type="EMBL" id="FAOO01000008">
    <property type="protein sequence ID" value="CUU05605.1"/>
    <property type="molecule type" value="Genomic_DNA"/>
</dbReference>
<feature type="transmembrane region" description="Helical" evidence="6">
    <location>
        <begin position="6"/>
        <end position="26"/>
    </location>
</feature>
<feature type="transmembrane region" description="Helical" evidence="6">
    <location>
        <begin position="181"/>
        <end position="200"/>
    </location>
</feature>
<dbReference type="GO" id="GO:0016020">
    <property type="term" value="C:membrane"/>
    <property type="evidence" value="ECO:0007669"/>
    <property type="project" value="UniProtKB-SubCell"/>
</dbReference>
<dbReference type="InterPro" id="IPR018393">
    <property type="entry name" value="NADHpl_OxRdtase_5_subgr"/>
</dbReference>
<dbReference type="PANTHER" id="PTHR42829">
    <property type="entry name" value="NADH-UBIQUINONE OXIDOREDUCTASE CHAIN 5"/>
    <property type="match status" value="1"/>
</dbReference>
<keyword evidence="2 5" id="KW-0812">Transmembrane</keyword>
<evidence type="ECO:0000256" key="1">
    <source>
        <dbReference type="ARBA" id="ARBA00004127"/>
    </source>
</evidence>
<comment type="subcellular location">
    <subcellularLocation>
        <location evidence="1">Endomembrane system</location>
        <topology evidence="1">Multi-pass membrane protein</topology>
    </subcellularLocation>
    <subcellularLocation>
        <location evidence="5">Membrane</location>
        <topology evidence="5">Multi-pass membrane protein</topology>
    </subcellularLocation>
</comment>
<dbReference type="GO" id="GO:0042773">
    <property type="term" value="P:ATP synthesis coupled electron transport"/>
    <property type="evidence" value="ECO:0007669"/>
    <property type="project" value="InterPro"/>
</dbReference>
<keyword evidence="3 6" id="KW-1133">Transmembrane helix</keyword>
<evidence type="ECO:0000313" key="9">
    <source>
        <dbReference type="EMBL" id="CUU05605.1"/>
    </source>
</evidence>
<dbReference type="Gene3D" id="1.20.5.2700">
    <property type="match status" value="2"/>
</dbReference>
<dbReference type="PRINTS" id="PR01434">
    <property type="entry name" value="NADHDHGNASE5"/>
</dbReference>
<dbReference type="GO" id="GO:0015990">
    <property type="term" value="P:electron transport coupled proton transport"/>
    <property type="evidence" value="ECO:0007669"/>
    <property type="project" value="TreeGrafter"/>
</dbReference>
<dbReference type="PRINTS" id="PR01435">
    <property type="entry name" value="NPOXDRDTASE5"/>
</dbReference>
<sequence>MSQDTLVFLSLLALILPLVGFILLIFFGRKRLPRQGDIIETGLVLGSLVLSFIVFFNKILNFPDPIEWKFEWVNFGFVNNWGEMKITLGILIDNLSATMLVVVTVISSLVHIFSIGYMKDDIRYSRYFAYLGFFTFSMLGIVLTNNFFTMYVFWELVGVSSYLLIGHWYEKKSASDAAKKAFIVNRVGDFGFFVGIMIIWLSLKTFNFGEVFAGIEQGKLSGGLLTAAGILVFCGAIGKSAQFPLHVWLPDAMEGPTPVSALIHAATMVAAGVYLTARTYAMMTADALTFIAYIGAITAFISATIAITQTDIKKVLAYSTISQLGYMTMSLGSGAYVAGFFHLVTHAAFKAGLFLGSGSVIHAMHHALHKVHDHHTDPQDIRNMGGLKKKMPITYYTFLIYTLAISGIPLTSGFLSKDSILAGALAFGKLSGHVLIPLIGFFVAGLTAFYMFRLLILTFHGEPKRKDAFEHIHESPKVMTIPLLILAFLSLWFVFGLNPFDASSTWVEKFIHKPKSVVPAQQQFTFNLPEKLEKGAVLTEYEHALHEAHIPAMLLSLSMAGLGILFAFLTYQWGKISAEKVANTIKPVYTFLKNKWYFDELYANTFVLATLGISKFARWFDLKVIDGIVDGSAYLTKLWSFAIGKFDWNIIDGLVNLMAYVTGFFGYVVRFLQNGKVQTYIVYVVFAVIILFYIFIG</sequence>
<evidence type="ECO:0000313" key="10">
    <source>
        <dbReference type="Proteomes" id="UP000320623"/>
    </source>
</evidence>
<reference evidence="10" key="1">
    <citation type="submission" date="2015-11" db="EMBL/GenBank/DDBJ databases">
        <authorList>
            <person name="Varghese N."/>
        </authorList>
    </citation>
    <scope>NUCLEOTIDE SEQUENCE [LARGE SCALE GENOMIC DNA]</scope>
</reference>
<evidence type="ECO:0000256" key="3">
    <source>
        <dbReference type="ARBA" id="ARBA00022989"/>
    </source>
</evidence>
<feature type="transmembrane region" description="Helical" evidence="6">
    <location>
        <begin position="393"/>
        <end position="415"/>
    </location>
</feature>
<keyword evidence="4 6" id="KW-0472">Membrane</keyword>
<organism evidence="9 10">
    <name type="scientific">Candidatus Thermokryptus mobilis</name>
    <dbReference type="NCBI Taxonomy" id="1643428"/>
    <lineage>
        <taxon>Bacteria</taxon>
        <taxon>Pseudomonadati</taxon>
        <taxon>Candidatus Kryptoniota</taxon>
        <taxon>Candidatus Thermokryptus</taxon>
    </lineage>
</organism>
<feature type="domain" description="NADH:quinone oxidoreductase/Mrp antiporter transmembrane" evidence="7">
    <location>
        <begin position="145"/>
        <end position="432"/>
    </location>
</feature>
<evidence type="ECO:0000259" key="7">
    <source>
        <dbReference type="Pfam" id="PF00361"/>
    </source>
</evidence>
<dbReference type="Pfam" id="PF00361">
    <property type="entry name" value="Proton_antipo_M"/>
    <property type="match status" value="1"/>
</dbReference>
<dbReference type="GO" id="GO:0008137">
    <property type="term" value="F:NADH dehydrogenase (ubiquinone) activity"/>
    <property type="evidence" value="ECO:0007669"/>
    <property type="project" value="InterPro"/>
</dbReference>
<dbReference type="GO" id="GO:0012505">
    <property type="term" value="C:endomembrane system"/>
    <property type="evidence" value="ECO:0007669"/>
    <property type="project" value="UniProtKB-SubCell"/>
</dbReference>
<evidence type="ECO:0000256" key="5">
    <source>
        <dbReference type="RuleBase" id="RU000320"/>
    </source>
</evidence>
<feature type="transmembrane region" description="Helical" evidence="6">
    <location>
        <begin position="151"/>
        <end position="169"/>
    </location>
</feature>
<protein>
    <submittedName>
        <fullName evidence="9">NADH dehydrogenase subunit L</fullName>
    </submittedName>
</protein>